<accession>A0ABY8EBG7</accession>
<dbReference type="PANTHER" id="PTHR35792:SF2">
    <property type="entry name" value="GENERAL STRESS PROTEIN"/>
    <property type="match status" value="1"/>
</dbReference>
<keyword evidence="3" id="KW-1185">Reference proteome</keyword>
<protein>
    <submittedName>
        <fullName evidence="2">YtxH domain-containing protein</fullName>
    </submittedName>
</protein>
<dbReference type="InterPro" id="IPR052928">
    <property type="entry name" value="Desiccation-related_membrane"/>
</dbReference>
<feature type="transmembrane region" description="Helical" evidence="1">
    <location>
        <begin position="6"/>
        <end position="23"/>
    </location>
</feature>
<keyword evidence="1" id="KW-0812">Transmembrane</keyword>
<name>A0ABY8EBG7_9FIRM</name>
<evidence type="ECO:0000313" key="3">
    <source>
        <dbReference type="Proteomes" id="UP001222800"/>
    </source>
</evidence>
<reference evidence="2 3" key="1">
    <citation type="submission" date="2023-03" db="EMBL/GenBank/DDBJ databases">
        <title>Complete genome sequence of Tepidibacter sp. SWIR-1, isolated from a deep-sea hydrothermal vent.</title>
        <authorList>
            <person name="Li X."/>
        </authorList>
    </citation>
    <scope>NUCLEOTIDE SEQUENCE [LARGE SCALE GENOMIC DNA]</scope>
    <source>
        <strain evidence="2 3">SWIR-1</strain>
    </source>
</reference>
<dbReference type="InterPro" id="IPR024623">
    <property type="entry name" value="YtxH"/>
</dbReference>
<sequence>MIKKSGYFIFGGMIGAIIALLFAPKSGKESREDVLKTTRDIVNEPEEFKTKVKSYMKNIIDRLSEDEIIQTQDEIVISKTFDEEEE</sequence>
<dbReference type="Proteomes" id="UP001222800">
    <property type="component" value="Chromosome"/>
</dbReference>
<dbReference type="Pfam" id="PF12732">
    <property type="entry name" value="YtxH"/>
    <property type="match status" value="1"/>
</dbReference>
<dbReference type="RefSeq" id="WP_277732272.1">
    <property type="nucleotide sequence ID" value="NZ_CP120733.1"/>
</dbReference>
<organism evidence="2 3">
    <name type="scientific">Tepidibacter hydrothermalis</name>
    <dbReference type="NCBI Taxonomy" id="3036126"/>
    <lineage>
        <taxon>Bacteria</taxon>
        <taxon>Bacillati</taxon>
        <taxon>Bacillota</taxon>
        <taxon>Clostridia</taxon>
        <taxon>Peptostreptococcales</taxon>
        <taxon>Peptostreptococcaceae</taxon>
        <taxon>Tepidibacter</taxon>
    </lineage>
</organism>
<keyword evidence="1" id="KW-1133">Transmembrane helix</keyword>
<evidence type="ECO:0000313" key="2">
    <source>
        <dbReference type="EMBL" id="WFD10296.1"/>
    </source>
</evidence>
<gene>
    <name evidence="2" type="ORF">P4S50_18375</name>
</gene>
<dbReference type="PANTHER" id="PTHR35792">
    <property type="entry name" value="GENERAL STRESS PROTEIN"/>
    <property type="match status" value="1"/>
</dbReference>
<keyword evidence="1" id="KW-0472">Membrane</keyword>
<evidence type="ECO:0000256" key="1">
    <source>
        <dbReference type="SAM" id="Phobius"/>
    </source>
</evidence>
<proteinExistence type="predicted"/>
<dbReference type="EMBL" id="CP120733">
    <property type="protein sequence ID" value="WFD10296.1"/>
    <property type="molecule type" value="Genomic_DNA"/>
</dbReference>